<organism evidence="1 2">
    <name type="scientific">Orbilia javanica</name>
    <dbReference type="NCBI Taxonomy" id="47235"/>
    <lineage>
        <taxon>Eukaryota</taxon>
        <taxon>Fungi</taxon>
        <taxon>Dikarya</taxon>
        <taxon>Ascomycota</taxon>
        <taxon>Pezizomycotina</taxon>
        <taxon>Orbiliomycetes</taxon>
        <taxon>Orbiliales</taxon>
        <taxon>Orbiliaceae</taxon>
        <taxon>Orbilia</taxon>
    </lineage>
</organism>
<dbReference type="AlphaFoldDB" id="A0AAN8N1U6"/>
<name>A0AAN8N1U6_9PEZI</name>
<dbReference type="Proteomes" id="UP001313282">
    <property type="component" value="Unassembled WGS sequence"/>
</dbReference>
<evidence type="ECO:0000313" key="2">
    <source>
        <dbReference type="Proteomes" id="UP001313282"/>
    </source>
</evidence>
<accession>A0AAN8N1U6</accession>
<protein>
    <submittedName>
        <fullName evidence="1">Uncharacterized protein</fullName>
    </submittedName>
</protein>
<evidence type="ECO:0000313" key="1">
    <source>
        <dbReference type="EMBL" id="KAK6357468.1"/>
    </source>
</evidence>
<comment type="caution">
    <text evidence="1">The sequence shown here is derived from an EMBL/GenBank/DDBJ whole genome shotgun (WGS) entry which is preliminary data.</text>
</comment>
<keyword evidence="2" id="KW-1185">Reference proteome</keyword>
<dbReference type="EMBL" id="JAVHNR010000001">
    <property type="protein sequence ID" value="KAK6357468.1"/>
    <property type="molecule type" value="Genomic_DNA"/>
</dbReference>
<gene>
    <name evidence="1" type="ORF">TWF718_001778</name>
</gene>
<reference evidence="1 2" key="1">
    <citation type="submission" date="2019-10" db="EMBL/GenBank/DDBJ databases">
        <authorList>
            <person name="Palmer J.M."/>
        </authorList>
    </citation>
    <scope>NUCLEOTIDE SEQUENCE [LARGE SCALE GENOMIC DNA]</scope>
    <source>
        <strain evidence="1 2">TWF718</strain>
    </source>
</reference>
<proteinExistence type="predicted"/>
<sequence length="117" mass="12786">MVVVIFVWLETTNNDFTWYCCYTILYSIPAELLQCKAKRLQKAAALLISILMKGWSGVLLTSTFQDSGAAAVSSVSLSLSYSLSLSSITPTPTDSYSSLYSCFPLTIIALGFSVSRF</sequence>